<dbReference type="OrthoDB" id="5583277at2759"/>
<dbReference type="AlphaFoldDB" id="A0A194V0C6"/>
<dbReference type="EMBL" id="KN714699">
    <property type="protein sequence ID" value="KUI57375.1"/>
    <property type="molecule type" value="Genomic_DNA"/>
</dbReference>
<dbReference type="PANTHER" id="PTHR36853">
    <property type="entry name" value="EXPRESSED PROTEIN"/>
    <property type="match status" value="1"/>
</dbReference>
<feature type="chain" id="PRO_5008266038" description="Vacuolar sorting protein Vps3844 C-terminal domain-containing protein" evidence="2">
    <location>
        <begin position="19"/>
        <end position="728"/>
    </location>
</feature>
<feature type="transmembrane region" description="Helical" evidence="1">
    <location>
        <begin position="350"/>
        <end position="372"/>
    </location>
</feature>
<dbReference type="PANTHER" id="PTHR36853:SF1">
    <property type="entry name" value="DUF3844 DOMAIN-CONTAINING PROTEIN"/>
    <property type="match status" value="1"/>
</dbReference>
<evidence type="ECO:0000313" key="5">
    <source>
        <dbReference type="Proteomes" id="UP000078576"/>
    </source>
</evidence>
<feature type="transmembrane region" description="Helical" evidence="1">
    <location>
        <begin position="483"/>
        <end position="502"/>
    </location>
</feature>
<dbReference type="Proteomes" id="UP000078576">
    <property type="component" value="Unassembled WGS sequence"/>
</dbReference>
<evidence type="ECO:0000259" key="3">
    <source>
        <dbReference type="Pfam" id="PF12955"/>
    </source>
</evidence>
<gene>
    <name evidence="4" type="ORF">VP1G_04714</name>
</gene>
<dbReference type="GO" id="GO:0005783">
    <property type="term" value="C:endoplasmic reticulum"/>
    <property type="evidence" value="ECO:0007669"/>
    <property type="project" value="TreeGrafter"/>
</dbReference>
<name>A0A194V0C6_CYTMA</name>
<keyword evidence="2" id="KW-0732">Signal</keyword>
<accession>A0A194V0C6</accession>
<keyword evidence="5" id="KW-1185">Reference proteome</keyword>
<protein>
    <recommendedName>
        <fullName evidence="3">Vacuolar sorting protein Vps3844 C-terminal domain-containing protein</fullName>
    </recommendedName>
</protein>
<keyword evidence="1" id="KW-0472">Membrane</keyword>
<feature type="transmembrane region" description="Helical" evidence="1">
    <location>
        <begin position="563"/>
        <end position="590"/>
    </location>
</feature>
<feature type="domain" description="Vacuolar sorting protein Vps3844 C-terminal" evidence="3">
    <location>
        <begin position="276"/>
        <end position="385"/>
    </location>
</feature>
<reference evidence="5" key="1">
    <citation type="submission" date="2014-12" db="EMBL/GenBank/DDBJ databases">
        <title>Genome Sequence of Valsa Canker Pathogens Uncovers a Specific Adaption of Colonization on Woody Bark.</title>
        <authorList>
            <person name="Yin Z."/>
            <person name="Liu H."/>
            <person name="Gao X."/>
            <person name="Li Z."/>
            <person name="Song N."/>
            <person name="Ke X."/>
            <person name="Dai Q."/>
            <person name="Wu Y."/>
            <person name="Sun Y."/>
            <person name="Xu J.-R."/>
            <person name="Kang Z.K."/>
            <person name="Wang L."/>
            <person name="Huang L."/>
        </authorList>
    </citation>
    <scope>NUCLEOTIDE SEQUENCE [LARGE SCALE GENOMIC DNA]</scope>
    <source>
        <strain evidence="5">SXYL134</strain>
    </source>
</reference>
<proteinExistence type="predicted"/>
<sequence>MRLLNGLALAGLAGLAVGATQEPAEVYILSSNPSEFKSYGTPKEKLPRQVARDVLFRRVKADYSLSSDIVGDKALKFLSRYGGSTKPLFGEASVAPSQLVVLLEGVTEDNAKSLKEGIAKEGFESAFNIMDAPSAKANKHLVDVEFAATGISGSCDVEAATNPYDSCWNGMSLVVKYDVTKNPDKLQSLVEHLPSLSKSVSSGALEATLVFIPESSRSSKHAYWTTEAPTDLRRRVLQESPLSDTMINKVTTSPASGGVDLTYNPGVAADKMNLGCFGSYSSCVTATNNCTGHGKCLDKFAIPGQDTQEGDKQCFVCNCLSTKKYPEKEESKRVHWGGAYCQKIDVSSPFWLIATTTVILVGVVSGCIGMLFSIGEEKLPGVIGAGVSRSNLIFQALLVQHLLNFLLLFQDLLFFLLEVFDPLPLRRDLRLHPLNQPTHAGQRLAKFRQGLHPRYDQPRARRLAIVPAVVEAHAHSRPRLRSLICRLPLGIGVLALILGDGLRRVDELLHLASLSPPGLLLSSLAELQPCILHEVVVPFAQVLVLGYETGALLFLFLGGQRDVVAVLVVFLVCIALLGKPCPPLFLLSYLRRREDVTSRAKRRDRQVGLRNDDGALELRGVEIHCICIHGWTRSIAIAIAIAIVYAQGGYVLRRVGCRRLELFEVLPAVGGCLLFGAEGPRGQFAAGEGGAQGIVLGGALGERGCLFRCEWLCVFCAGAGPGVLRGTE</sequence>
<dbReference type="STRING" id="694573.A0A194V0C6"/>
<dbReference type="InterPro" id="IPR024382">
    <property type="entry name" value="Vps3844_C"/>
</dbReference>
<organism evidence="4 5">
    <name type="scientific">Cytospora mali</name>
    <name type="common">Apple Valsa canker fungus</name>
    <name type="synonym">Valsa mali</name>
    <dbReference type="NCBI Taxonomy" id="578113"/>
    <lineage>
        <taxon>Eukaryota</taxon>
        <taxon>Fungi</taxon>
        <taxon>Dikarya</taxon>
        <taxon>Ascomycota</taxon>
        <taxon>Pezizomycotina</taxon>
        <taxon>Sordariomycetes</taxon>
        <taxon>Sordariomycetidae</taxon>
        <taxon>Diaporthales</taxon>
        <taxon>Cytosporaceae</taxon>
        <taxon>Cytospora</taxon>
    </lineage>
</organism>
<dbReference type="Pfam" id="PF12955">
    <property type="entry name" value="Vps3844_C"/>
    <property type="match status" value="1"/>
</dbReference>
<feature type="transmembrane region" description="Helical" evidence="1">
    <location>
        <begin position="539"/>
        <end position="557"/>
    </location>
</feature>
<keyword evidence="1" id="KW-0812">Transmembrane</keyword>
<evidence type="ECO:0000256" key="1">
    <source>
        <dbReference type="SAM" id="Phobius"/>
    </source>
</evidence>
<evidence type="ECO:0000313" key="4">
    <source>
        <dbReference type="EMBL" id="KUI57375.1"/>
    </source>
</evidence>
<evidence type="ECO:0000256" key="2">
    <source>
        <dbReference type="SAM" id="SignalP"/>
    </source>
</evidence>
<dbReference type="InterPro" id="IPR053065">
    <property type="entry name" value="Archenteron_Induction-Rel"/>
</dbReference>
<feature type="signal peptide" evidence="2">
    <location>
        <begin position="1"/>
        <end position="18"/>
    </location>
</feature>
<keyword evidence="1" id="KW-1133">Transmembrane helix</keyword>